<dbReference type="RefSeq" id="WP_321543918.1">
    <property type="nucleotide sequence ID" value="NZ_JAXIVS010000001.1"/>
</dbReference>
<gene>
    <name evidence="1" type="ORF">SYV04_02370</name>
</gene>
<dbReference type="EMBL" id="JAXIVS010000001">
    <property type="protein sequence ID" value="MDY7225202.1"/>
    <property type="molecule type" value="Genomic_DNA"/>
</dbReference>
<dbReference type="Gene3D" id="3.40.50.1000">
    <property type="entry name" value="HAD superfamily/HAD-like"/>
    <property type="match status" value="1"/>
</dbReference>
<evidence type="ECO:0000313" key="2">
    <source>
        <dbReference type="Proteomes" id="UP001291309"/>
    </source>
</evidence>
<proteinExistence type="predicted"/>
<organism evidence="1 2">
    <name type="scientific">Hyalangium rubrum</name>
    <dbReference type="NCBI Taxonomy" id="3103134"/>
    <lineage>
        <taxon>Bacteria</taxon>
        <taxon>Pseudomonadati</taxon>
        <taxon>Myxococcota</taxon>
        <taxon>Myxococcia</taxon>
        <taxon>Myxococcales</taxon>
        <taxon>Cystobacterineae</taxon>
        <taxon>Archangiaceae</taxon>
        <taxon>Hyalangium</taxon>
    </lineage>
</organism>
<dbReference type="InterPro" id="IPR023214">
    <property type="entry name" value="HAD_sf"/>
</dbReference>
<reference evidence="1 2" key="1">
    <citation type="submission" date="2023-12" db="EMBL/GenBank/DDBJ databases">
        <title>the genome sequence of Hyalangium sp. s54d21.</title>
        <authorList>
            <person name="Zhang X."/>
        </authorList>
    </citation>
    <scope>NUCLEOTIDE SEQUENCE [LARGE SCALE GENOMIC DNA]</scope>
    <source>
        <strain evidence="2">s54d21</strain>
    </source>
</reference>
<dbReference type="SUPFAM" id="SSF56784">
    <property type="entry name" value="HAD-like"/>
    <property type="match status" value="1"/>
</dbReference>
<evidence type="ECO:0000313" key="1">
    <source>
        <dbReference type="EMBL" id="MDY7225202.1"/>
    </source>
</evidence>
<accession>A0ABU5GWE1</accession>
<dbReference type="Proteomes" id="UP001291309">
    <property type="component" value="Unassembled WGS sequence"/>
</dbReference>
<protein>
    <recommendedName>
        <fullName evidence="3">Haloacid dehalogenase-like hydrolase</fullName>
    </recommendedName>
</protein>
<comment type="caution">
    <text evidence="1">The sequence shown here is derived from an EMBL/GenBank/DDBJ whole genome shotgun (WGS) entry which is preliminary data.</text>
</comment>
<evidence type="ECO:0008006" key="3">
    <source>
        <dbReference type="Google" id="ProtNLM"/>
    </source>
</evidence>
<sequence length="254" mass="28449">MYPRRDMAYDDFKSRIREGWQATLQGILDQARSLGEQAVLAFDLDSTLFDNRPRQARILREFGAARGLAGLDACLASHWDTGWDMKAAMRNCGLSTEEVETVYDEARGFWMERFFTSEYCVDDAAIQGAAAFTHAVVATGAHLAYVTGRPEPMREGSVEAMRRCGLALPGEGRVHLIMKPTARENDDAFKREAHSQLGRLGRVIAAFDNEPTHANDYRQKFPEATVIHLATDHSGRPVRLLEDVISIPHFLLLP</sequence>
<keyword evidence="2" id="KW-1185">Reference proteome</keyword>
<name>A0ABU5GWE1_9BACT</name>
<dbReference type="InterPro" id="IPR036412">
    <property type="entry name" value="HAD-like_sf"/>
</dbReference>